<gene>
    <name evidence="2" type="ORF">Raf01_97140</name>
</gene>
<dbReference type="PANTHER" id="PTHR43798:SF5">
    <property type="entry name" value="MONOACYLGLYCEROL LIPASE ABHD6"/>
    <property type="match status" value="1"/>
</dbReference>
<dbReference type="Proteomes" id="UP000642748">
    <property type="component" value="Unassembled WGS sequence"/>
</dbReference>
<dbReference type="GO" id="GO:0046464">
    <property type="term" value="P:acylglycerol catabolic process"/>
    <property type="evidence" value="ECO:0007669"/>
    <property type="project" value="TreeGrafter"/>
</dbReference>
<comment type="caution">
    <text evidence="2">The sequence shown here is derived from an EMBL/GenBank/DDBJ whole genome shotgun (WGS) entry which is preliminary data.</text>
</comment>
<feature type="domain" description="AB hydrolase-1" evidence="1">
    <location>
        <begin position="27"/>
        <end position="249"/>
    </location>
</feature>
<accession>A0A8J3R4W9</accession>
<dbReference type="GO" id="GO:0047372">
    <property type="term" value="F:monoacylglycerol lipase activity"/>
    <property type="evidence" value="ECO:0007669"/>
    <property type="project" value="TreeGrafter"/>
</dbReference>
<dbReference type="Pfam" id="PF12697">
    <property type="entry name" value="Abhydrolase_6"/>
    <property type="match status" value="1"/>
</dbReference>
<protein>
    <submittedName>
        <fullName evidence="2">Alpha/beta hydrolase</fullName>
    </submittedName>
</protein>
<dbReference type="InterPro" id="IPR029058">
    <property type="entry name" value="AB_hydrolase_fold"/>
</dbReference>
<proteinExistence type="predicted"/>
<sequence>MTAAQVHVVENGRSGASTLLLLSNAAAPSAAWEPVVPALAEAHHVVRVDLIGHGDPPRYDVVTQARRVAEVLDRLGVSRVTAIGHSSGCMVATSLVEQRPDVVAAAALLDMGPDLEAKVPERLLFRLIKTRFPGALLWRLRDPRSMVKSARGTTRQVEIPDVWLEHLRRLTHQDFVGVMRAYTAYLAERSLPDRLRDCGLPLLVIFGIDDERWRASSAEAYRVVPGARVELLPGVGHTPPVEDPAATAKLLLEFAAIVEHRR</sequence>
<dbReference type="GO" id="GO:0016020">
    <property type="term" value="C:membrane"/>
    <property type="evidence" value="ECO:0007669"/>
    <property type="project" value="TreeGrafter"/>
</dbReference>
<evidence type="ECO:0000259" key="1">
    <source>
        <dbReference type="Pfam" id="PF12697"/>
    </source>
</evidence>
<dbReference type="AlphaFoldDB" id="A0A8J3R4W9"/>
<dbReference type="PANTHER" id="PTHR43798">
    <property type="entry name" value="MONOACYLGLYCEROL LIPASE"/>
    <property type="match status" value="1"/>
</dbReference>
<organism evidence="2 3">
    <name type="scientific">Rugosimonospora africana</name>
    <dbReference type="NCBI Taxonomy" id="556532"/>
    <lineage>
        <taxon>Bacteria</taxon>
        <taxon>Bacillati</taxon>
        <taxon>Actinomycetota</taxon>
        <taxon>Actinomycetes</taxon>
        <taxon>Micromonosporales</taxon>
        <taxon>Micromonosporaceae</taxon>
        <taxon>Rugosimonospora</taxon>
    </lineage>
</organism>
<evidence type="ECO:0000313" key="2">
    <source>
        <dbReference type="EMBL" id="GIH21542.1"/>
    </source>
</evidence>
<dbReference type="Gene3D" id="3.40.50.1820">
    <property type="entry name" value="alpha/beta hydrolase"/>
    <property type="match status" value="1"/>
</dbReference>
<dbReference type="InterPro" id="IPR050266">
    <property type="entry name" value="AB_hydrolase_sf"/>
</dbReference>
<keyword evidence="3" id="KW-1185">Reference proteome</keyword>
<keyword evidence="2" id="KW-0378">Hydrolase</keyword>
<evidence type="ECO:0000313" key="3">
    <source>
        <dbReference type="Proteomes" id="UP000642748"/>
    </source>
</evidence>
<dbReference type="RefSeq" id="WP_239134576.1">
    <property type="nucleotide sequence ID" value="NZ_BONZ01000137.1"/>
</dbReference>
<reference evidence="2" key="1">
    <citation type="submission" date="2021-01" db="EMBL/GenBank/DDBJ databases">
        <title>Whole genome shotgun sequence of Rugosimonospora africana NBRC 104875.</title>
        <authorList>
            <person name="Komaki H."/>
            <person name="Tamura T."/>
        </authorList>
    </citation>
    <scope>NUCLEOTIDE SEQUENCE</scope>
    <source>
        <strain evidence="2">NBRC 104875</strain>
    </source>
</reference>
<dbReference type="InterPro" id="IPR000073">
    <property type="entry name" value="AB_hydrolase_1"/>
</dbReference>
<dbReference type="SUPFAM" id="SSF53474">
    <property type="entry name" value="alpha/beta-Hydrolases"/>
    <property type="match status" value="1"/>
</dbReference>
<name>A0A8J3R4W9_9ACTN</name>
<dbReference type="EMBL" id="BONZ01000137">
    <property type="protein sequence ID" value="GIH21542.1"/>
    <property type="molecule type" value="Genomic_DNA"/>
</dbReference>